<dbReference type="PANTHER" id="PTHR37984">
    <property type="entry name" value="PROTEIN CBG26694"/>
    <property type="match status" value="1"/>
</dbReference>
<evidence type="ECO:0000313" key="3">
    <source>
        <dbReference type="Proteomes" id="UP001558613"/>
    </source>
</evidence>
<sequence length="160" mass="17765">MVVAQKCVDLRAVNKAVIPDRFPLPTSEELIAQFHGSTVFSKLDLVIINFLDSLFSCWGLPNTITTDNGPQLISAEFTTYLKNKDIHHIRMSYYCPQCNGGIERFHQSLENRPPNILRQGYLLLSSCLAMSSTFPSTGFGATTESQGLCHPPAEEDDAEI</sequence>
<dbReference type="PROSITE" id="PS50994">
    <property type="entry name" value="INTEGRASE"/>
    <property type="match status" value="1"/>
</dbReference>
<dbReference type="InterPro" id="IPR050951">
    <property type="entry name" value="Retrovirus_Pol_polyprotein"/>
</dbReference>
<comment type="caution">
    <text evidence="2">The sequence shown here is derived from an EMBL/GenBank/DDBJ whole genome shotgun (WGS) entry which is preliminary data.</text>
</comment>
<dbReference type="SUPFAM" id="SSF56672">
    <property type="entry name" value="DNA/RNA polymerases"/>
    <property type="match status" value="1"/>
</dbReference>
<organism evidence="2 3">
    <name type="scientific">Cirrhinus molitorella</name>
    <name type="common">mud carp</name>
    <dbReference type="NCBI Taxonomy" id="172907"/>
    <lineage>
        <taxon>Eukaryota</taxon>
        <taxon>Metazoa</taxon>
        <taxon>Chordata</taxon>
        <taxon>Craniata</taxon>
        <taxon>Vertebrata</taxon>
        <taxon>Euteleostomi</taxon>
        <taxon>Actinopterygii</taxon>
        <taxon>Neopterygii</taxon>
        <taxon>Teleostei</taxon>
        <taxon>Ostariophysi</taxon>
        <taxon>Cypriniformes</taxon>
        <taxon>Cyprinidae</taxon>
        <taxon>Labeoninae</taxon>
        <taxon>Labeonini</taxon>
        <taxon>Cirrhinus</taxon>
    </lineage>
</organism>
<dbReference type="Gene3D" id="3.30.420.10">
    <property type="entry name" value="Ribonuclease H-like superfamily/Ribonuclease H"/>
    <property type="match status" value="1"/>
</dbReference>
<gene>
    <name evidence="2" type="ORF">QQF64_026185</name>
</gene>
<accession>A0ABR3NR47</accession>
<dbReference type="Proteomes" id="UP001558613">
    <property type="component" value="Unassembled WGS sequence"/>
</dbReference>
<feature type="domain" description="Integrase catalytic" evidence="1">
    <location>
        <begin position="46"/>
        <end position="111"/>
    </location>
</feature>
<dbReference type="InterPro" id="IPR043502">
    <property type="entry name" value="DNA/RNA_pol_sf"/>
</dbReference>
<dbReference type="EMBL" id="JAYMGO010000003">
    <property type="protein sequence ID" value="KAL1279512.1"/>
    <property type="molecule type" value="Genomic_DNA"/>
</dbReference>
<name>A0ABR3NR47_9TELE</name>
<protein>
    <recommendedName>
        <fullName evidence="1">Integrase catalytic domain-containing protein</fullName>
    </recommendedName>
</protein>
<dbReference type="SUPFAM" id="SSF53098">
    <property type="entry name" value="Ribonuclease H-like"/>
    <property type="match status" value="1"/>
</dbReference>
<dbReference type="InterPro" id="IPR036397">
    <property type="entry name" value="RNaseH_sf"/>
</dbReference>
<dbReference type="InterPro" id="IPR012337">
    <property type="entry name" value="RNaseH-like_sf"/>
</dbReference>
<dbReference type="InterPro" id="IPR001584">
    <property type="entry name" value="Integrase_cat-core"/>
</dbReference>
<evidence type="ECO:0000313" key="2">
    <source>
        <dbReference type="EMBL" id="KAL1279512.1"/>
    </source>
</evidence>
<dbReference type="PANTHER" id="PTHR37984:SF15">
    <property type="entry name" value="INTEGRASE CATALYTIC DOMAIN-CONTAINING PROTEIN"/>
    <property type="match status" value="1"/>
</dbReference>
<reference evidence="2 3" key="1">
    <citation type="submission" date="2023-09" db="EMBL/GenBank/DDBJ databases">
        <authorList>
            <person name="Wang M."/>
        </authorList>
    </citation>
    <scope>NUCLEOTIDE SEQUENCE [LARGE SCALE GENOMIC DNA]</scope>
    <source>
        <strain evidence="2">GT-2023</strain>
        <tissue evidence="2">Liver</tissue>
    </source>
</reference>
<keyword evidence="3" id="KW-1185">Reference proteome</keyword>
<evidence type="ECO:0000259" key="1">
    <source>
        <dbReference type="PROSITE" id="PS50994"/>
    </source>
</evidence>
<proteinExistence type="predicted"/>